<name>A0A0X3PJI1_SCHSO</name>
<dbReference type="AlphaFoldDB" id="A0A0X3PJI1"/>
<gene>
    <name evidence="1" type="ORF">TR160178</name>
</gene>
<protein>
    <submittedName>
        <fullName evidence="1">Uncharacterized protein</fullName>
    </submittedName>
</protein>
<reference evidence="1" key="1">
    <citation type="submission" date="2016-01" db="EMBL/GenBank/DDBJ databases">
        <title>Reference transcriptome for the parasite Schistocephalus solidus: insights into the molecular evolution of parasitism.</title>
        <authorList>
            <person name="Hebert F.O."/>
            <person name="Grambauer S."/>
            <person name="Barber I."/>
            <person name="Landry C.R."/>
            <person name="Aubin-Horth N."/>
        </authorList>
    </citation>
    <scope>NUCLEOTIDE SEQUENCE</scope>
</reference>
<accession>A0A0X3PJI1</accession>
<dbReference type="EMBL" id="GEEE01011311">
    <property type="protein sequence ID" value="JAP51914.1"/>
    <property type="molecule type" value="Transcribed_RNA"/>
</dbReference>
<sequence length="101" mass="11658">MSRDLFCERHTIIIFLIIKYRKTGPWLNSRVQINDKNFLVRIPGVPNLMLDMAGQLRLIIRTWLLQSPLSLSIPDYQHTPLVAMQLPARALGRAQRCFPGC</sequence>
<proteinExistence type="predicted"/>
<dbReference type="EMBL" id="GEEE01010904">
    <property type="protein sequence ID" value="JAP52321.1"/>
    <property type="molecule type" value="Transcribed_RNA"/>
</dbReference>
<organism evidence="1">
    <name type="scientific">Schistocephalus solidus</name>
    <name type="common">Tapeworm</name>
    <dbReference type="NCBI Taxonomy" id="70667"/>
    <lineage>
        <taxon>Eukaryota</taxon>
        <taxon>Metazoa</taxon>
        <taxon>Spiralia</taxon>
        <taxon>Lophotrochozoa</taxon>
        <taxon>Platyhelminthes</taxon>
        <taxon>Cestoda</taxon>
        <taxon>Eucestoda</taxon>
        <taxon>Diphyllobothriidea</taxon>
        <taxon>Diphyllobothriidae</taxon>
        <taxon>Schistocephalus</taxon>
    </lineage>
</organism>
<evidence type="ECO:0000313" key="1">
    <source>
        <dbReference type="EMBL" id="JAP51914.1"/>
    </source>
</evidence>